<dbReference type="PIRSF" id="PIRSF006503">
    <property type="entry name" value="UCP006503"/>
    <property type="match status" value="1"/>
</dbReference>
<dbReference type="InterPro" id="IPR045864">
    <property type="entry name" value="aa-tRNA-synth_II/BPL/LPL"/>
</dbReference>
<dbReference type="Proteomes" id="UP000001106">
    <property type="component" value="Chromosome"/>
</dbReference>
<dbReference type="Pfam" id="PF04017">
    <property type="entry name" value="DUF366"/>
    <property type="match status" value="1"/>
</dbReference>
<dbReference type="SUPFAM" id="SSF55681">
    <property type="entry name" value="Class II aaRS and biotin synthetases"/>
    <property type="match status" value="1"/>
</dbReference>
<evidence type="ECO:0000313" key="1">
    <source>
        <dbReference type="EMBL" id="ABR56276.1"/>
    </source>
</evidence>
<name>A6UUV4_META3</name>
<evidence type="ECO:0008006" key="3">
    <source>
        <dbReference type="Google" id="ProtNLM"/>
    </source>
</evidence>
<dbReference type="AlphaFoldDB" id="A6UUV4"/>
<dbReference type="EMBL" id="CP000743">
    <property type="protein sequence ID" value="ABR56276.1"/>
    <property type="molecule type" value="Genomic_DNA"/>
</dbReference>
<accession>A6UUV4</accession>
<keyword evidence="2" id="KW-1185">Reference proteome</keyword>
<dbReference type="HOGENOM" id="CLU_113977_0_0_2"/>
<protein>
    <recommendedName>
        <fullName evidence="3">DUF366 domain-containing protein</fullName>
    </recommendedName>
</protein>
<dbReference type="Gene3D" id="3.30.930.10">
    <property type="entry name" value="Bira Bifunctional Protein, Domain 2"/>
    <property type="match status" value="1"/>
</dbReference>
<organism evidence="1 2">
    <name type="scientific">Methanococcus aeolicus (strain ATCC BAA-1280 / DSM 17508 / OCM 812 / Nankai-3)</name>
    <dbReference type="NCBI Taxonomy" id="419665"/>
    <lineage>
        <taxon>Archaea</taxon>
        <taxon>Methanobacteriati</taxon>
        <taxon>Methanobacteriota</taxon>
        <taxon>Methanomada group</taxon>
        <taxon>Methanococci</taxon>
        <taxon>Methanococcales</taxon>
        <taxon>Methanococcaceae</taxon>
        <taxon>Methanococcus</taxon>
    </lineage>
</organism>
<dbReference type="STRING" id="419665.Maeo_0692"/>
<dbReference type="eggNOG" id="arCOG04875">
    <property type="taxonomic scope" value="Archaea"/>
</dbReference>
<dbReference type="InterPro" id="IPR007162">
    <property type="entry name" value="DUF366"/>
</dbReference>
<dbReference type="OrthoDB" id="70011at2157"/>
<evidence type="ECO:0000313" key="2">
    <source>
        <dbReference type="Proteomes" id="UP000001106"/>
    </source>
</evidence>
<dbReference type="RefSeq" id="WP_011973408.1">
    <property type="nucleotide sequence ID" value="NC_009635.1"/>
</dbReference>
<sequence length="208" mass="23733">MKKIEFDNITSLIITNEKIDYTGIEIEPLWAYKNFDIQKDSIVAFQGGLCVSIDNMKDLKDIKEEAKHGDILIKSSRAINFIVEHFDNPDLKMAYLRQRILIANTKEVIEEITNNTKKIIRKGDDLYYNNGKLSVSIACRGISSSKIHLGINIANEDTPNYINTSSLDDLGINIMDDANINNIMEKIAIKYGEEMEKIEKDIRKTQCI</sequence>
<dbReference type="KEGG" id="mae:Maeo_0692"/>
<proteinExistence type="predicted"/>
<gene>
    <name evidence="1" type="ordered locus">Maeo_0692</name>
</gene>
<dbReference type="GeneID" id="5327061"/>
<reference evidence="1" key="1">
    <citation type="submission" date="2007-06" db="EMBL/GenBank/DDBJ databases">
        <title>Complete sequence of Methanococcus aeolicus Nankai-3.</title>
        <authorList>
            <consortium name="US DOE Joint Genome Institute"/>
            <person name="Copeland A."/>
            <person name="Lucas S."/>
            <person name="Lapidus A."/>
            <person name="Barry K."/>
            <person name="Glavina del Rio T."/>
            <person name="Dalin E."/>
            <person name="Tice H."/>
            <person name="Pitluck S."/>
            <person name="Chain P."/>
            <person name="Malfatti S."/>
            <person name="Shin M."/>
            <person name="Vergez L."/>
            <person name="Schmutz J."/>
            <person name="Larimer F."/>
            <person name="Land M."/>
            <person name="Hauser L."/>
            <person name="Kyrpides N."/>
            <person name="Lykidis A."/>
            <person name="Sieprawska-Lupa M."/>
            <person name="Whitman W.B."/>
            <person name="Richardson P."/>
        </authorList>
    </citation>
    <scope>NUCLEOTIDE SEQUENCE [LARGE SCALE GENOMIC DNA]</scope>
    <source>
        <strain evidence="1">Nankai-3</strain>
    </source>
</reference>